<keyword evidence="1" id="KW-1133">Transmembrane helix</keyword>
<name>A0AAE2ZCZ8_PRORE</name>
<reference evidence="2" key="1">
    <citation type="submission" date="2021-07" db="EMBL/GenBank/DDBJ databases">
        <authorList>
            <person name="Stanton E."/>
        </authorList>
    </citation>
    <scope>NUCLEOTIDE SEQUENCE</scope>
    <source>
        <strain evidence="2">2021EL-01139</strain>
    </source>
</reference>
<dbReference type="EMBL" id="JAHWLI010000045">
    <property type="protein sequence ID" value="MBW3117577.1"/>
    <property type="molecule type" value="Genomic_DNA"/>
</dbReference>
<gene>
    <name evidence="2" type="ORF">KYI77_14065</name>
</gene>
<protein>
    <submittedName>
        <fullName evidence="2">Uncharacterized protein</fullName>
    </submittedName>
</protein>
<evidence type="ECO:0000313" key="3">
    <source>
        <dbReference type="Proteomes" id="UP001155882"/>
    </source>
</evidence>
<feature type="transmembrane region" description="Helical" evidence="1">
    <location>
        <begin position="29"/>
        <end position="47"/>
    </location>
</feature>
<evidence type="ECO:0000256" key="1">
    <source>
        <dbReference type="SAM" id="Phobius"/>
    </source>
</evidence>
<evidence type="ECO:0000313" key="2">
    <source>
        <dbReference type="EMBL" id="MBW3117577.1"/>
    </source>
</evidence>
<feature type="transmembrane region" description="Helical" evidence="1">
    <location>
        <begin position="59"/>
        <end position="80"/>
    </location>
</feature>
<dbReference type="RefSeq" id="WP_219197727.1">
    <property type="nucleotide sequence ID" value="NZ_JAHWLI010000045.1"/>
</dbReference>
<dbReference type="Proteomes" id="UP001155882">
    <property type="component" value="Unassembled WGS sequence"/>
</dbReference>
<sequence>MKNKKLFNYIMLVNNIPDHVFNQRQARTLILTHLFIVVVMVYILNWIGSLLINDLNLPIYVSGIVLAFVTTAIMCVKFNLAKKFPIKYERLDKLLRQYKPNNPEAYDHLKKETAENPDNFPVYLEEWIAVEKETYDEYKAKPKHYQFTDSKK</sequence>
<keyword evidence="1" id="KW-0812">Transmembrane</keyword>
<proteinExistence type="predicted"/>
<organism evidence="2 3">
    <name type="scientific">Providencia rettgeri</name>
    <dbReference type="NCBI Taxonomy" id="587"/>
    <lineage>
        <taxon>Bacteria</taxon>
        <taxon>Pseudomonadati</taxon>
        <taxon>Pseudomonadota</taxon>
        <taxon>Gammaproteobacteria</taxon>
        <taxon>Enterobacterales</taxon>
        <taxon>Morganellaceae</taxon>
        <taxon>Providencia</taxon>
    </lineage>
</organism>
<keyword evidence="1" id="KW-0472">Membrane</keyword>
<comment type="caution">
    <text evidence="2">The sequence shown here is derived from an EMBL/GenBank/DDBJ whole genome shotgun (WGS) entry which is preliminary data.</text>
</comment>
<dbReference type="AlphaFoldDB" id="A0AAE2ZCZ8"/>
<accession>A0AAE2ZCZ8</accession>